<sequence>MDPTEAESTTPTNLHVNHKTRTALELVEYNRRPHINSLPPEVLHSVFLPVGGFDQRYWIEVIDSTPELWNSTSSQLHPDLQGMIIQNSRNQLLDVEYDGRAWDIDPERMMKRVAAFASLMKASVSRWQTLKYGPAHSESDAQILSLPMHNLKRIEIDGPTWRDQYWIEMPSLEVLRVLVEERTDPEDYTQLYESVGRHIGAFPLPKSQKQARVLLEVGNRETTFGVGERRISIWSVPWAGANNGGFKLAYIASAMKQLDNRACEEVTMLELACSRKEETGAYLHMVHSRFPWIDQVLLRDEGSHNPGIRAVVQHLSTPLQSESSEEWLLPKLTKLELDLDHSTDTDIVDDIVELVNKRRGSELTENITELRITMVAGAIDPSMIETLGQSVMLFDLIEVPEIRVDYSFCMHDS</sequence>
<reference evidence="2" key="2">
    <citation type="submission" date="2015-01" db="EMBL/GenBank/DDBJ databases">
        <title>Evolutionary Origins and Diversification of the Mycorrhizal Mutualists.</title>
        <authorList>
            <consortium name="DOE Joint Genome Institute"/>
            <consortium name="Mycorrhizal Genomics Consortium"/>
            <person name="Kohler A."/>
            <person name="Kuo A."/>
            <person name="Nagy L.G."/>
            <person name="Floudas D."/>
            <person name="Copeland A."/>
            <person name="Barry K.W."/>
            <person name="Cichocki N."/>
            <person name="Veneault-Fourrey C."/>
            <person name="LaButti K."/>
            <person name="Lindquist E.A."/>
            <person name="Lipzen A."/>
            <person name="Lundell T."/>
            <person name="Morin E."/>
            <person name="Murat C."/>
            <person name="Riley R."/>
            <person name="Ohm R."/>
            <person name="Sun H."/>
            <person name="Tunlid A."/>
            <person name="Henrissat B."/>
            <person name="Grigoriev I.V."/>
            <person name="Hibbett D.S."/>
            <person name="Martin F."/>
        </authorList>
    </citation>
    <scope>NUCLEOTIDE SEQUENCE [LARGE SCALE GENOMIC DNA]</scope>
    <source>
        <strain evidence="2">MUT 4182</strain>
    </source>
</reference>
<gene>
    <name evidence="1" type="ORF">M407DRAFT_214160</name>
</gene>
<protein>
    <recommendedName>
        <fullName evidence="3">F-box domain-containing protein</fullName>
    </recommendedName>
</protein>
<evidence type="ECO:0000313" key="2">
    <source>
        <dbReference type="Proteomes" id="UP000054248"/>
    </source>
</evidence>
<organism evidence="1 2">
    <name type="scientific">Tulasnella calospora MUT 4182</name>
    <dbReference type="NCBI Taxonomy" id="1051891"/>
    <lineage>
        <taxon>Eukaryota</taxon>
        <taxon>Fungi</taxon>
        <taxon>Dikarya</taxon>
        <taxon>Basidiomycota</taxon>
        <taxon>Agaricomycotina</taxon>
        <taxon>Agaricomycetes</taxon>
        <taxon>Cantharellales</taxon>
        <taxon>Tulasnellaceae</taxon>
        <taxon>Tulasnella</taxon>
    </lineage>
</organism>
<proteinExistence type="predicted"/>
<dbReference type="HOGENOM" id="CLU_038859_0_0_1"/>
<dbReference type="EMBL" id="KN823079">
    <property type="protein sequence ID" value="KIO23657.1"/>
    <property type="molecule type" value="Genomic_DNA"/>
</dbReference>
<evidence type="ECO:0000313" key="1">
    <source>
        <dbReference type="EMBL" id="KIO23657.1"/>
    </source>
</evidence>
<accession>A0A0C3LQE7</accession>
<name>A0A0C3LQE7_9AGAM</name>
<dbReference type="Proteomes" id="UP000054248">
    <property type="component" value="Unassembled WGS sequence"/>
</dbReference>
<dbReference type="AlphaFoldDB" id="A0A0C3LQE7"/>
<dbReference type="OrthoDB" id="2269034at2759"/>
<keyword evidence="2" id="KW-1185">Reference proteome</keyword>
<evidence type="ECO:0008006" key="3">
    <source>
        <dbReference type="Google" id="ProtNLM"/>
    </source>
</evidence>
<reference evidence="1 2" key="1">
    <citation type="submission" date="2014-04" db="EMBL/GenBank/DDBJ databases">
        <authorList>
            <consortium name="DOE Joint Genome Institute"/>
            <person name="Kuo A."/>
            <person name="Girlanda M."/>
            <person name="Perotto S."/>
            <person name="Kohler A."/>
            <person name="Nagy L.G."/>
            <person name="Floudas D."/>
            <person name="Copeland A."/>
            <person name="Barry K.W."/>
            <person name="Cichocki N."/>
            <person name="Veneault-Fourrey C."/>
            <person name="LaButti K."/>
            <person name="Lindquist E.A."/>
            <person name="Lipzen A."/>
            <person name="Lundell T."/>
            <person name="Morin E."/>
            <person name="Murat C."/>
            <person name="Sun H."/>
            <person name="Tunlid A."/>
            <person name="Henrissat B."/>
            <person name="Grigoriev I.V."/>
            <person name="Hibbett D.S."/>
            <person name="Martin F."/>
            <person name="Nordberg H.P."/>
            <person name="Cantor M.N."/>
            <person name="Hua S.X."/>
        </authorList>
    </citation>
    <scope>NUCLEOTIDE SEQUENCE [LARGE SCALE GENOMIC DNA]</scope>
    <source>
        <strain evidence="1 2">MUT 4182</strain>
    </source>
</reference>